<dbReference type="SUPFAM" id="SSF49303">
    <property type="entry name" value="beta-Galactosidase/glucuronidase domain"/>
    <property type="match status" value="2"/>
</dbReference>
<dbReference type="eggNOG" id="COG3250">
    <property type="taxonomic scope" value="Bacteria"/>
</dbReference>
<gene>
    <name evidence="11 13" type="primary">lacZ</name>
    <name evidence="13" type="ORF">EP13_01260</name>
</gene>
<protein>
    <recommendedName>
        <fullName evidence="4 11">Beta-galactosidase</fullName>
        <shortName evidence="11">Beta-gal</shortName>
        <ecNumber evidence="3 11">3.2.1.23</ecNumber>
    </recommendedName>
    <alternativeName>
        <fullName evidence="10 11">Lactase</fullName>
    </alternativeName>
</protein>
<dbReference type="EC" id="3.2.1.23" evidence="3 11"/>
<feature type="site" description="Transition state stabilizer" evidence="11">
    <location>
        <position position="356"/>
    </location>
</feature>
<dbReference type="InterPro" id="IPR006101">
    <property type="entry name" value="Glyco_hydro_2"/>
</dbReference>
<evidence type="ECO:0000256" key="4">
    <source>
        <dbReference type="ARBA" id="ARBA00013303"/>
    </source>
</evidence>
<keyword evidence="9 11" id="KW-0326">Glycosidase</keyword>
<dbReference type="InterPro" id="IPR032312">
    <property type="entry name" value="LacZ_4"/>
</dbReference>
<feature type="binding site" evidence="11">
    <location>
        <position position="596"/>
    </location>
    <ligand>
        <name>Mg(2+)</name>
        <dbReference type="ChEBI" id="CHEBI:18420"/>
        <label>2</label>
    </ligand>
</feature>
<keyword evidence="14" id="KW-1185">Reference proteome</keyword>
<dbReference type="InterPro" id="IPR014718">
    <property type="entry name" value="GH-type_carb-bd"/>
</dbReference>
<dbReference type="InterPro" id="IPR004199">
    <property type="entry name" value="B-gal_small/dom_5"/>
</dbReference>
<dbReference type="InterPro" id="IPR023230">
    <property type="entry name" value="Glyco_hydro_2_CS"/>
</dbReference>
<feature type="active site" description="Proton donor" evidence="11">
    <location>
        <position position="460"/>
    </location>
</feature>
<keyword evidence="5 11" id="KW-0479">Metal-binding</keyword>
<name>A0A075NVB2_9ALTE</name>
<evidence type="ECO:0000256" key="6">
    <source>
        <dbReference type="ARBA" id="ARBA00022801"/>
    </source>
</evidence>
<evidence type="ECO:0000313" key="14">
    <source>
        <dbReference type="Proteomes" id="UP000056090"/>
    </source>
</evidence>
<dbReference type="SUPFAM" id="SSF74650">
    <property type="entry name" value="Galactose mutarotase-like"/>
    <property type="match status" value="1"/>
</dbReference>
<dbReference type="GeneID" id="78253576"/>
<feature type="domain" description="Beta galactosidase small chain/" evidence="12">
    <location>
        <begin position="765"/>
        <end position="1039"/>
    </location>
</feature>
<dbReference type="SUPFAM" id="SSF51445">
    <property type="entry name" value="(Trans)glycosidases"/>
    <property type="match status" value="1"/>
</dbReference>
<comment type="subunit">
    <text evidence="11">Homotetramer.</text>
</comment>
<dbReference type="FunFam" id="3.20.20.80:FF:000018">
    <property type="entry name" value="Beta-galactosidase"/>
    <property type="match status" value="1"/>
</dbReference>
<dbReference type="GO" id="GO:0005990">
    <property type="term" value="P:lactose catabolic process"/>
    <property type="evidence" value="ECO:0007669"/>
    <property type="project" value="TreeGrafter"/>
</dbReference>
<organism evidence="13 14">
    <name type="scientific">Alteromonas australica</name>
    <dbReference type="NCBI Taxonomy" id="589873"/>
    <lineage>
        <taxon>Bacteria</taxon>
        <taxon>Pseudomonadati</taxon>
        <taxon>Pseudomonadota</taxon>
        <taxon>Gammaproteobacteria</taxon>
        <taxon>Alteromonadales</taxon>
        <taxon>Alteromonadaceae</taxon>
        <taxon>Alteromonas/Salinimonas group</taxon>
        <taxon>Alteromonas</taxon>
    </lineage>
</organism>
<feature type="binding site" evidence="11">
    <location>
        <position position="201"/>
    </location>
    <ligand>
        <name>substrate</name>
    </ligand>
</feature>
<evidence type="ECO:0000256" key="10">
    <source>
        <dbReference type="ARBA" id="ARBA00032230"/>
    </source>
</evidence>
<dbReference type="GO" id="GO:0000287">
    <property type="term" value="F:magnesium ion binding"/>
    <property type="evidence" value="ECO:0007669"/>
    <property type="project" value="UniProtKB-UniRule"/>
</dbReference>
<evidence type="ECO:0000256" key="8">
    <source>
        <dbReference type="ARBA" id="ARBA00023053"/>
    </source>
</evidence>
<feature type="binding site" evidence="11">
    <location>
        <position position="600"/>
    </location>
    <ligand>
        <name>Na(+)</name>
        <dbReference type="ChEBI" id="CHEBI:29101"/>
    </ligand>
</feature>
<keyword evidence="7 11" id="KW-0460">Magnesium</keyword>
<dbReference type="SUPFAM" id="SSF49785">
    <property type="entry name" value="Galactose-binding domain-like"/>
    <property type="match status" value="1"/>
</dbReference>
<evidence type="ECO:0000256" key="11">
    <source>
        <dbReference type="HAMAP-Rule" id="MF_01687"/>
    </source>
</evidence>
<dbReference type="InterPro" id="IPR008979">
    <property type="entry name" value="Galactose-bd-like_sf"/>
</dbReference>
<dbReference type="Gene3D" id="3.20.20.80">
    <property type="entry name" value="Glycosidases"/>
    <property type="match status" value="1"/>
</dbReference>
<feature type="binding site" evidence="11">
    <location>
        <position position="417"/>
    </location>
    <ligand>
        <name>Mg(2+)</name>
        <dbReference type="ChEBI" id="CHEBI:18420"/>
        <label>1</label>
    </ligand>
</feature>
<keyword evidence="8 11" id="KW-0915">Sodium</keyword>
<evidence type="ECO:0000256" key="7">
    <source>
        <dbReference type="ARBA" id="ARBA00022842"/>
    </source>
</evidence>
<dbReference type="PANTHER" id="PTHR46323:SF2">
    <property type="entry name" value="BETA-GALACTOSIDASE"/>
    <property type="match status" value="1"/>
</dbReference>
<dbReference type="Pfam" id="PF00703">
    <property type="entry name" value="Glyco_hydro_2"/>
    <property type="match status" value="1"/>
</dbReference>
<dbReference type="NCBIfam" id="NF007074">
    <property type="entry name" value="PRK09525.1"/>
    <property type="match status" value="1"/>
</dbReference>
<evidence type="ECO:0000259" key="12">
    <source>
        <dbReference type="SMART" id="SM01038"/>
    </source>
</evidence>
<dbReference type="EMBL" id="CP008849">
    <property type="protein sequence ID" value="AIF97436.1"/>
    <property type="molecule type" value="Genomic_DNA"/>
</dbReference>
<dbReference type="PROSITE" id="PS00608">
    <property type="entry name" value="GLYCOSYL_HYDROL_F2_2"/>
    <property type="match status" value="1"/>
</dbReference>
<dbReference type="InterPro" id="IPR011013">
    <property type="entry name" value="Gal_mutarotase_sf_dom"/>
</dbReference>
<dbReference type="InterPro" id="IPR050347">
    <property type="entry name" value="Bact_Beta-galactosidase"/>
</dbReference>
<comment type="catalytic activity">
    <reaction evidence="1 11">
        <text>Hydrolysis of terminal non-reducing beta-D-galactose residues in beta-D-galactosides.</text>
        <dbReference type="EC" id="3.2.1.23"/>
    </reaction>
</comment>
<feature type="binding site" evidence="11">
    <location>
        <position position="201"/>
    </location>
    <ligand>
        <name>Na(+)</name>
        <dbReference type="ChEBI" id="CHEBI:29101"/>
    </ligand>
</feature>
<dbReference type="Pfam" id="PF16353">
    <property type="entry name" value="LacZ_4"/>
    <property type="match status" value="1"/>
</dbReference>
<dbReference type="Pfam" id="PF02837">
    <property type="entry name" value="Glyco_hydro_2_N"/>
    <property type="match status" value="1"/>
</dbReference>
<evidence type="ECO:0000256" key="2">
    <source>
        <dbReference type="ARBA" id="ARBA00007401"/>
    </source>
</evidence>
<dbReference type="PRINTS" id="PR00132">
    <property type="entry name" value="GLHYDRLASE2"/>
</dbReference>
<dbReference type="InterPro" id="IPR006104">
    <property type="entry name" value="Glyco_hydro_2_N"/>
</dbReference>
<feature type="binding site" evidence="11">
    <location>
        <position position="460"/>
    </location>
    <ligand>
        <name>Mg(2+)</name>
        <dbReference type="ChEBI" id="CHEBI:18420"/>
        <label>1</label>
    </ligand>
</feature>
<dbReference type="KEGG" id="aal:EP13_01260"/>
<proteinExistence type="inferred from homology"/>
<evidence type="ECO:0000313" key="13">
    <source>
        <dbReference type="EMBL" id="AIF97436.1"/>
    </source>
</evidence>
<dbReference type="GO" id="GO:0004565">
    <property type="term" value="F:beta-galactosidase activity"/>
    <property type="evidence" value="ECO:0007669"/>
    <property type="project" value="UniProtKB-EC"/>
</dbReference>
<keyword evidence="6 11" id="KW-0378">Hydrolase</keyword>
<dbReference type="PROSITE" id="PS00719">
    <property type="entry name" value="GLYCOSYL_HYDROL_F2_1"/>
    <property type="match status" value="1"/>
</dbReference>
<dbReference type="PANTHER" id="PTHR46323">
    <property type="entry name" value="BETA-GALACTOSIDASE"/>
    <property type="match status" value="1"/>
</dbReference>
<dbReference type="Proteomes" id="UP000056090">
    <property type="component" value="Chromosome"/>
</dbReference>
<dbReference type="Pfam" id="PF02836">
    <property type="entry name" value="Glyco_hydro_2_C"/>
    <property type="match status" value="1"/>
</dbReference>
<dbReference type="RefSeq" id="WP_044055611.1">
    <property type="nucleotide sequence ID" value="NZ_CBCSKJ010000005.1"/>
</dbReference>
<evidence type="ECO:0000256" key="1">
    <source>
        <dbReference type="ARBA" id="ARBA00001412"/>
    </source>
</evidence>
<accession>A0A075NVB2</accession>
<evidence type="ECO:0000256" key="3">
    <source>
        <dbReference type="ARBA" id="ARBA00012756"/>
    </source>
</evidence>
<dbReference type="InterPro" id="IPR036156">
    <property type="entry name" value="Beta-gal/glucu_dom_sf"/>
</dbReference>
<feature type="binding site" evidence="11">
    <location>
        <position position="1017"/>
    </location>
    <ligand>
        <name>substrate</name>
    </ligand>
</feature>
<feature type="site" description="Transition state stabilizer" evidence="11">
    <location>
        <position position="390"/>
    </location>
</feature>
<dbReference type="InterPro" id="IPR017853">
    <property type="entry name" value="GH"/>
</dbReference>
<dbReference type="Gene3D" id="2.70.98.10">
    <property type="match status" value="1"/>
</dbReference>
<dbReference type="InterPro" id="IPR013783">
    <property type="entry name" value="Ig-like_fold"/>
</dbReference>
<dbReference type="Pfam" id="PF02929">
    <property type="entry name" value="Bgal_small_N"/>
    <property type="match status" value="1"/>
</dbReference>
<comment type="similarity">
    <text evidence="2 11">Belongs to the glycosyl hydrolase 2 family.</text>
</comment>
<reference evidence="13 14" key="1">
    <citation type="submission" date="2014-06" db="EMBL/GenBank/DDBJ databases">
        <title>Genomes of Alteromonas australica, a world apart.</title>
        <authorList>
            <person name="Gonzaga A."/>
            <person name="Lopez-Perez M."/>
            <person name="Rodriguez-Valera F."/>
        </authorList>
    </citation>
    <scope>NUCLEOTIDE SEQUENCE [LARGE SCALE GENOMIC DNA]</scope>
    <source>
        <strain evidence="13 14">H 17</strain>
    </source>
</reference>
<feature type="binding site" evidence="11">
    <location>
        <position position="603"/>
    </location>
    <ligand>
        <name>Na(+)</name>
        <dbReference type="ChEBI" id="CHEBI:29101"/>
    </ligand>
</feature>
<feature type="binding site" evidence="11">
    <location>
        <position position="103"/>
    </location>
    <ligand>
        <name>substrate</name>
    </ligand>
</feature>
<dbReference type="SMART" id="SM01038">
    <property type="entry name" value="Bgal_small_N"/>
    <property type="match status" value="1"/>
</dbReference>
<dbReference type="GO" id="GO:0030246">
    <property type="term" value="F:carbohydrate binding"/>
    <property type="evidence" value="ECO:0007669"/>
    <property type="project" value="InterPro"/>
</dbReference>
<feature type="binding site" evidence="11">
    <location>
        <position position="415"/>
    </location>
    <ligand>
        <name>Mg(2+)</name>
        <dbReference type="ChEBI" id="CHEBI:18420"/>
        <label>1</label>
    </ligand>
</feature>
<evidence type="ECO:0000256" key="9">
    <source>
        <dbReference type="ARBA" id="ARBA00023295"/>
    </source>
</evidence>
<dbReference type="GO" id="GO:0009341">
    <property type="term" value="C:beta-galactosidase complex"/>
    <property type="evidence" value="ECO:0007669"/>
    <property type="project" value="InterPro"/>
</dbReference>
<dbReference type="AlphaFoldDB" id="A0A075NVB2"/>
<dbReference type="InterPro" id="IPR023933">
    <property type="entry name" value="Glyco_hydro_2_beta_Galsidase"/>
</dbReference>
<comment type="cofactor">
    <cofactor evidence="11">
        <name>Mg(2+)</name>
        <dbReference type="ChEBI" id="CHEBI:18420"/>
    </cofactor>
    <text evidence="11">Binds 2 magnesium ions per monomer.</text>
</comment>
<dbReference type="InterPro" id="IPR006102">
    <property type="entry name" value="Ig-like_GH2"/>
</dbReference>
<dbReference type="InterPro" id="IPR023232">
    <property type="entry name" value="Glyco_hydro_2_AS"/>
</dbReference>
<evidence type="ECO:0000256" key="5">
    <source>
        <dbReference type="ARBA" id="ARBA00022723"/>
    </source>
</evidence>
<dbReference type="Gene3D" id="2.60.120.260">
    <property type="entry name" value="Galactose-binding domain-like"/>
    <property type="match status" value="1"/>
</dbReference>
<dbReference type="Gene3D" id="2.60.40.10">
    <property type="entry name" value="Immunoglobulins"/>
    <property type="match status" value="2"/>
</dbReference>
<sequence>MHTVAEVVAQQDWQNPVVYQRNRVNGHAPLNGYTCLDDALNKSGAQKRKLNGDWQFRLFNSPFDVPDNAIAVHLPTKEEARWQPISVPSNWQMQGFDKPIYCNVKYPFEVNPPQVPQDNPTGVYRTEFEMTKAMLLQRNHIVFDGVNSAFHLWCNQSYVGYSQDSRLPAEFDLCPFLKEGKNQITAMVIRWSDGSYLEDQDMWWLSGIFRDVYLASKPQHYIQDVFATPSLDACYRDGRLDIRTSIVAPKDFKVAVQLFDGTTAVTQPQVANTNNRRIDEKGGWDDVVFQSLHLNSPKKWTAETPNLYRLVVSLLDRSDSLVDMEAYDVGFRHIEMIKGQLCVNGEPVLIRGVNRHEHHESRGHAVNEADMLEDIKLLKQNNFNAVRTAHYPNHPRWYELCDEYGLYVVDEANIETHGMYPMGRLSRDPLWAGAYLARYTQMVERDKNHPCIIIWSLGNECGHGPTHDAMYGWSKAFDPSRPVQYEGGGSDTTATDIIAPMYARVDSDVQDDAVPKWSIKKWLSLPGEHRPVILCEYAHAMGNSLGSFSDYWDAFKDYPRLQGGFIWDWVDQGLAKYTDSGEKYWAYGGDFGDTDNDRQFCINGLLFPDRSAHPALYEAKHCQQHLQFSLTEDNGTFELTVASDYLFRTTDNETLVWQLLEDGCCVAQGSFVIEVKPQQTANYTITPAYTYKAGAQYHLNVDTQTTKACAWAAAGHVIDTAQFRLKNTAGLGAAPRPLCTPTKANDKGTSAVVPLAAKIDEQTLTVNAHTSVFSLHLESGQLISWLVAEEEQLSAPIEDNFFRAPLDNDIGVSEVDNPDPNAWESRWRRAGIGEWQRVCTSVDVNESALAVTVHTQFDYCHQGEVLAKSVWRYQFLPSGELDVDIQVSLADTLPPMPRVGVQFAVPQHETGTVVWKGLGPFENYPDRHVAARYGQYKQDINAMHTPYIFPTDNGLRSHSDTLELNQCQVQGRFHFAVSPYSQVQLDKAKHTCDLAAGDCTYVYVDHAHMGVGGDDSWSPSTHKPYLLEDKYYRYHLRFCPVA</sequence>
<feature type="active site" description="Nucleophile" evidence="11">
    <location>
        <position position="536"/>
    </location>
</feature>
<comment type="cofactor">
    <cofactor evidence="11">
        <name>Na(+)</name>
        <dbReference type="ChEBI" id="CHEBI:29101"/>
    </cofactor>
    <text evidence="11">Binds 1 sodium ion per monomer.</text>
</comment>
<feature type="binding site" evidence="11">
    <location>
        <position position="603"/>
    </location>
    <ligand>
        <name>substrate</name>
    </ligand>
</feature>
<dbReference type="HAMAP" id="MF_01687">
    <property type="entry name" value="Beta_gal"/>
    <property type="match status" value="1"/>
</dbReference>
<feature type="binding site" evidence="11">
    <location>
        <begin position="536"/>
        <end position="539"/>
    </location>
    <ligand>
        <name>substrate</name>
    </ligand>
</feature>
<feature type="binding site" evidence="11">
    <location>
        <position position="460"/>
    </location>
    <ligand>
        <name>substrate</name>
    </ligand>
</feature>
<dbReference type="InterPro" id="IPR006103">
    <property type="entry name" value="Glyco_hydro_2_cat"/>
</dbReference>